<evidence type="ECO:0000313" key="5">
    <source>
        <dbReference type="Proteomes" id="UP000774570"/>
    </source>
</evidence>
<evidence type="ECO:0000256" key="1">
    <source>
        <dbReference type="ARBA" id="ARBA00022527"/>
    </source>
</evidence>
<protein>
    <submittedName>
        <fullName evidence="4">Sensor histidine kinase</fullName>
    </submittedName>
</protein>
<dbReference type="GO" id="GO:0016301">
    <property type="term" value="F:kinase activity"/>
    <property type="evidence" value="ECO:0007669"/>
    <property type="project" value="UniProtKB-KW"/>
</dbReference>
<dbReference type="PANTHER" id="PTHR35526:SF3">
    <property type="entry name" value="ANTI-SIGMA-F FACTOR RSBW"/>
    <property type="match status" value="1"/>
</dbReference>
<feature type="domain" description="MEDS" evidence="3">
    <location>
        <begin position="10"/>
        <end position="154"/>
    </location>
</feature>
<dbReference type="RefSeq" id="WP_220167064.1">
    <property type="nucleotide sequence ID" value="NZ_JAIBOA010000009.1"/>
</dbReference>
<evidence type="ECO:0000259" key="3">
    <source>
        <dbReference type="Pfam" id="PF14417"/>
    </source>
</evidence>
<keyword evidence="5" id="KW-1185">Reference proteome</keyword>
<dbReference type="PANTHER" id="PTHR35526">
    <property type="entry name" value="ANTI-SIGMA-F FACTOR RSBW-RELATED"/>
    <property type="match status" value="1"/>
</dbReference>
<keyword evidence="4" id="KW-0808">Transferase</keyword>
<dbReference type="InterPro" id="IPR047718">
    <property type="entry name" value="RsbA-like_anti_sig"/>
</dbReference>
<sequence>MVAVSEGFSHRVLPYAGAEELLAGAVPFLRRGVADGDRVMAVTCLGTEVLLRDALGGDAAGVEFVRADSWYAHPSRTMADCLGDAEDAAGGGRRLRLLGEPAWTHRDPLEVREWQRAEAMTNVAFARTGAALLCPYPVRALPAAIVAGARKTHPETVRGETALPNPGYLDPWTYNAACDTEPLPPPPPDAEELLIDVVDLYWLRMLVGDYARTALLPDDDVQRLLVAVTEVMTNAIRHGEGPIALRLWTDPGALVCEVADRGRWRAGTGFGLIPPRIGEPDDAAGPDGGGRFGLWAVRMLCALVQIRTGEAGTVVRLRLKLPLRVDGRLSTHSG</sequence>
<dbReference type="NCBIfam" id="NF041045">
    <property type="entry name" value="RsbA_anti_sig"/>
    <property type="match status" value="1"/>
</dbReference>
<dbReference type="Gene3D" id="3.30.565.10">
    <property type="entry name" value="Histidine kinase-like ATPase, C-terminal domain"/>
    <property type="match status" value="1"/>
</dbReference>
<reference evidence="4 5" key="1">
    <citation type="submission" date="2021-07" db="EMBL/GenBank/DDBJ databases">
        <title>Actinomadura sp. PM05-2 isolated from lichen.</title>
        <authorList>
            <person name="Somphong A."/>
            <person name="Phongsopitanun W."/>
            <person name="Tanasupawat S."/>
            <person name="Peongsungnone V."/>
        </authorList>
    </citation>
    <scope>NUCLEOTIDE SEQUENCE [LARGE SCALE GENOMIC DNA]</scope>
    <source>
        <strain evidence="4 5">PM05-2</strain>
    </source>
</reference>
<dbReference type="EMBL" id="JAIBOA010000009">
    <property type="protein sequence ID" value="MBW8483828.1"/>
    <property type="molecule type" value="Genomic_DNA"/>
</dbReference>
<organism evidence="4 5">
    <name type="scientific">Actinomadura parmotrematis</name>
    <dbReference type="NCBI Taxonomy" id="2864039"/>
    <lineage>
        <taxon>Bacteria</taxon>
        <taxon>Bacillati</taxon>
        <taxon>Actinomycetota</taxon>
        <taxon>Actinomycetes</taxon>
        <taxon>Streptosporangiales</taxon>
        <taxon>Thermomonosporaceae</taxon>
        <taxon>Actinomadura</taxon>
    </lineage>
</organism>
<evidence type="ECO:0000313" key="4">
    <source>
        <dbReference type="EMBL" id="MBW8483828.1"/>
    </source>
</evidence>
<proteinExistence type="predicted"/>
<dbReference type="Pfam" id="PF14417">
    <property type="entry name" value="MEDS"/>
    <property type="match status" value="1"/>
</dbReference>
<keyword evidence="4" id="KW-0418">Kinase</keyword>
<gene>
    <name evidence="4" type="ORF">K1Y72_15685</name>
</gene>
<dbReference type="InterPro" id="IPR036890">
    <property type="entry name" value="HATPase_C_sf"/>
</dbReference>
<dbReference type="Proteomes" id="UP000774570">
    <property type="component" value="Unassembled WGS sequence"/>
</dbReference>
<dbReference type="InterPro" id="IPR003594">
    <property type="entry name" value="HATPase_dom"/>
</dbReference>
<name>A0ABS7FTV1_9ACTN</name>
<keyword evidence="1" id="KW-0723">Serine/threonine-protein kinase</keyword>
<dbReference type="SUPFAM" id="SSF55874">
    <property type="entry name" value="ATPase domain of HSP90 chaperone/DNA topoisomerase II/histidine kinase"/>
    <property type="match status" value="1"/>
</dbReference>
<comment type="caution">
    <text evidence="4">The sequence shown here is derived from an EMBL/GenBank/DDBJ whole genome shotgun (WGS) entry which is preliminary data.</text>
</comment>
<dbReference type="InterPro" id="IPR025847">
    <property type="entry name" value="MEDS_domain"/>
</dbReference>
<dbReference type="Pfam" id="PF13581">
    <property type="entry name" value="HATPase_c_2"/>
    <property type="match status" value="1"/>
</dbReference>
<evidence type="ECO:0000259" key="2">
    <source>
        <dbReference type="Pfam" id="PF13581"/>
    </source>
</evidence>
<accession>A0ABS7FTV1</accession>
<dbReference type="CDD" id="cd16936">
    <property type="entry name" value="HATPase_RsbW-like"/>
    <property type="match status" value="1"/>
</dbReference>
<feature type="domain" description="Histidine kinase/HSP90-like ATPase" evidence="2">
    <location>
        <begin position="203"/>
        <end position="318"/>
    </location>
</feature>
<dbReference type="InterPro" id="IPR050267">
    <property type="entry name" value="Anti-sigma-factor_SerPK"/>
</dbReference>